<dbReference type="EMBL" id="ML014256">
    <property type="protein sequence ID" value="RKO99790.1"/>
    <property type="molecule type" value="Genomic_DNA"/>
</dbReference>
<evidence type="ECO:0000256" key="1">
    <source>
        <dbReference type="SAM" id="MobiDB-lite"/>
    </source>
</evidence>
<evidence type="ECO:0000313" key="3">
    <source>
        <dbReference type="EMBL" id="RKO99790.1"/>
    </source>
</evidence>
<feature type="region of interest" description="Disordered" evidence="1">
    <location>
        <begin position="365"/>
        <end position="387"/>
    </location>
</feature>
<dbReference type="AlphaFoldDB" id="A0A4P9X433"/>
<feature type="signal peptide" evidence="2">
    <location>
        <begin position="1"/>
        <end position="23"/>
    </location>
</feature>
<proteinExistence type="predicted"/>
<accession>A0A4P9X433</accession>
<organism evidence="3 4">
    <name type="scientific">Caulochytrium protostelioides</name>
    <dbReference type="NCBI Taxonomy" id="1555241"/>
    <lineage>
        <taxon>Eukaryota</taxon>
        <taxon>Fungi</taxon>
        <taxon>Fungi incertae sedis</taxon>
        <taxon>Chytridiomycota</taxon>
        <taxon>Chytridiomycota incertae sedis</taxon>
        <taxon>Chytridiomycetes</taxon>
        <taxon>Caulochytriales</taxon>
        <taxon>Caulochytriaceae</taxon>
        <taxon>Caulochytrium</taxon>
    </lineage>
</organism>
<dbReference type="Proteomes" id="UP000274922">
    <property type="component" value="Unassembled WGS sequence"/>
</dbReference>
<evidence type="ECO:0000313" key="4">
    <source>
        <dbReference type="Proteomes" id="UP000274922"/>
    </source>
</evidence>
<reference evidence="4" key="1">
    <citation type="journal article" date="2018" name="Nat. Microbiol.">
        <title>Leveraging single-cell genomics to expand the fungal tree of life.</title>
        <authorList>
            <person name="Ahrendt S.R."/>
            <person name="Quandt C.A."/>
            <person name="Ciobanu D."/>
            <person name="Clum A."/>
            <person name="Salamov A."/>
            <person name="Andreopoulos B."/>
            <person name="Cheng J.F."/>
            <person name="Woyke T."/>
            <person name="Pelin A."/>
            <person name="Henrissat B."/>
            <person name="Reynolds N.K."/>
            <person name="Benny G.L."/>
            <person name="Smith M.E."/>
            <person name="James T.Y."/>
            <person name="Grigoriev I.V."/>
        </authorList>
    </citation>
    <scope>NUCLEOTIDE SEQUENCE [LARGE SCALE GENOMIC DNA]</scope>
    <source>
        <strain evidence="4">ATCC 52028</strain>
    </source>
</reference>
<feature type="chain" id="PRO_5020815523" evidence="2">
    <location>
        <begin position="24"/>
        <end position="468"/>
    </location>
</feature>
<keyword evidence="4" id="KW-1185">Reference proteome</keyword>
<keyword evidence="2" id="KW-0732">Signal</keyword>
<gene>
    <name evidence="3" type="ORF">CXG81DRAFT_20168</name>
</gene>
<evidence type="ECO:0000256" key="2">
    <source>
        <dbReference type="SAM" id="SignalP"/>
    </source>
</evidence>
<name>A0A4P9X433_9FUNG</name>
<sequence>MPVCHVRWLLPALLILTHVVVRGHPAMFESLNGQKSHIALASTPLSRAGPQSAVEAPSEAPVVSTSEDWDFRAQLVVKPVDISDHRLPPVLGKFLRDEFDTLPLEDWRTFTATYFEDEFVDPDLVLSLARYMQKKSRSKKDWLAQYDLRGWAHSKTYRIHHKELNALALVFDLITVNRYLEAKMDPAWVVKSCAEWAEFFSYLSKVSLNALDLADNLETMGPDADVEFTRSFMSSLQSAGTLLSLSFLSKMESPPPLLRRFPRIRASILASITVANSWRHYIRVRSALGPTEKYKAYAKFHQALSRVARRCNLISAEFVTDSSAVGSSESILSLASVNEPVYSVGGAMSWSSYAELFQKESKLWRDQPPSTSRHELGAVSRSNTSKGRVSQLDTDTVLVAEFGFKTVNKLRECGIMANRPNDKYFVLQPRKETKFVQGLERPLHPENRGSEEPNTEIRLGPFSWSWPI</sequence>
<protein>
    <submittedName>
        <fullName evidence="3">Uncharacterized protein</fullName>
    </submittedName>
</protein>